<feature type="transmembrane region" description="Helical" evidence="7">
    <location>
        <begin position="130"/>
        <end position="151"/>
    </location>
</feature>
<feature type="transmembrane region" description="Helical" evidence="7">
    <location>
        <begin position="91"/>
        <end position="118"/>
    </location>
</feature>
<dbReference type="SUPFAM" id="SSF161098">
    <property type="entry name" value="MetI-like"/>
    <property type="match status" value="1"/>
</dbReference>
<evidence type="ECO:0000256" key="3">
    <source>
        <dbReference type="ARBA" id="ARBA00022475"/>
    </source>
</evidence>
<proteinExistence type="inferred from homology"/>
<comment type="subcellular location">
    <subcellularLocation>
        <location evidence="1 7">Cell membrane</location>
        <topology evidence="1 7">Multi-pass membrane protein</topology>
    </subcellularLocation>
</comment>
<comment type="caution">
    <text evidence="9">The sequence shown here is derived from an EMBL/GenBank/DDBJ whole genome shotgun (WGS) entry which is preliminary data.</text>
</comment>
<keyword evidence="10" id="KW-1185">Reference proteome</keyword>
<keyword evidence="2 7" id="KW-0813">Transport</keyword>
<feature type="transmembrane region" description="Helical" evidence="7">
    <location>
        <begin position="163"/>
        <end position="186"/>
    </location>
</feature>
<dbReference type="EMBL" id="JAGINT010000002">
    <property type="protein sequence ID" value="MBP2355943.1"/>
    <property type="molecule type" value="Genomic_DNA"/>
</dbReference>
<keyword evidence="4 7" id="KW-0812">Transmembrane</keyword>
<dbReference type="Proteomes" id="UP000755585">
    <property type="component" value="Unassembled WGS sequence"/>
</dbReference>
<dbReference type="CDD" id="cd06261">
    <property type="entry name" value="TM_PBP2"/>
    <property type="match status" value="1"/>
</dbReference>
<evidence type="ECO:0000256" key="6">
    <source>
        <dbReference type="ARBA" id="ARBA00023136"/>
    </source>
</evidence>
<evidence type="ECO:0000256" key="7">
    <source>
        <dbReference type="RuleBase" id="RU363032"/>
    </source>
</evidence>
<evidence type="ECO:0000259" key="8">
    <source>
        <dbReference type="PROSITE" id="PS50928"/>
    </source>
</evidence>
<dbReference type="RefSeq" id="WP_209698544.1">
    <property type="nucleotide sequence ID" value="NZ_BAAAVU010000005.1"/>
</dbReference>
<protein>
    <submittedName>
        <fullName evidence="9">ABC-type glycerol-3-phosphate transport system permease component</fullName>
    </submittedName>
</protein>
<dbReference type="InterPro" id="IPR000515">
    <property type="entry name" value="MetI-like"/>
</dbReference>
<evidence type="ECO:0000256" key="5">
    <source>
        <dbReference type="ARBA" id="ARBA00022989"/>
    </source>
</evidence>
<keyword evidence="5 7" id="KW-1133">Transmembrane helix</keyword>
<feature type="domain" description="ABC transmembrane type-1" evidence="8">
    <location>
        <begin position="95"/>
        <end position="286"/>
    </location>
</feature>
<organism evidence="9 10">
    <name type="scientific">Kribbella aluminosa</name>
    <dbReference type="NCBI Taxonomy" id="416017"/>
    <lineage>
        <taxon>Bacteria</taxon>
        <taxon>Bacillati</taxon>
        <taxon>Actinomycetota</taxon>
        <taxon>Actinomycetes</taxon>
        <taxon>Propionibacteriales</taxon>
        <taxon>Kribbellaceae</taxon>
        <taxon>Kribbella</taxon>
    </lineage>
</organism>
<evidence type="ECO:0000313" key="9">
    <source>
        <dbReference type="EMBL" id="MBP2355943.1"/>
    </source>
</evidence>
<evidence type="ECO:0000256" key="2">
    <source>
        <dbReference type="ARBA" id="ARBA00022448"/>
    </source>
</evidence>
<accession>A0ABS4UWF7</accession>
<name>A0ABS4UWF7_9ACTN</name>
<reference evidence="9 10" key="1">
    <citation type="submission" date="2021-03" db="EMBL/GenBank/DDBJ databases">
        <title>Sequencing the genomes of 1000 actinobacteria strains.</title>
        <authorList>
            <person name="Klenk H.-P."/>
        </authorList>
    </citation>
    <scope>NUCLEOTIDE SEQUENCE [LARGE SCALE GENOMIC DNA]</scope>
    <source>
        <strain evidence="9 10">DSM 18824</strain>
    </source>
</reference>
<gene>
    <name evidence="9" type="ORF">JOF29_007053</name>
</gene>
<sequence>MAGVQTTDERAGVVPARPLARETTPRRARFAPGRRQWGITITLSAIVAVSLAPYLLMVFVSGKSRQQYEHTFWQPDWPIQWSNYAVAWKQIAPYMLTSVVVATVSIVGIVAISAVTGFVISRYRFVGRNLFFALIAVLLMIPSISSLVPLFVMMRDFQLLNTIWVMIVPHVVGGAVIGTVLMRTFVDGIPQTIFDAARIDGASAPRLFRSIMIPLSYPVMGSVALITINSVWNDFFWPLLTISDNRLRPISVGLLFFSGQNGTDYGPMFAGYLLSSLPLVVLFSFLSKYFLAGIQGGLPGSH</sequence>
<dbReference type="PANTHER" id="PTHR43744:SF12">
    <property type="entry name" value="ABC TRANSPORTER PERMEASE PROTEIN MG189-RELATED"/>
    <property type="match status" value="1"/>
</dbReference>
<feature type="transmembrane region" description="Helical" evidence="7">
    <location>
        <begin position="269"/>
        <end position="291"/>
    </location>
</feature>
<feature type="transmembrane region" description="Helical" evidence="7">
    <location>
        <begin position="207"/>
        <end position="232"/>
    </location>
</feature>
<comment type="similarity">
    <text evidence="7">Belongs to the binding-protein-dependent transport system permease family.</text>
</comment>
<feature type="transmembrane region" description="Helical" evidence="7">
    <location>
        <begin position="37"/>
        <end position="60"/>
    </location>
</feature>
<evidence type="ECO:0000313" key="10">
    <source>
        <dbReference type="Proteomes" id="UP000755585"/>
    </source>
</evidence>
<dbReference type="PANTHER" id="PTHR43744">
    <property type="entry name" value="ABC TRANSPORTER PERMEASE PROTEIN MG189-RELATED-RELATED"/>
    <property type="match status" value="1"/>
</dbReference>
<keyword evidence="6 7" id="KW-0472">Membrane</keyword>
<dbReference type="InterPro" id="IPR035906">
    <property type="entry name" value="MetI-like_sf"/>
</dbReference>
<dbReference type="PROSITE" id="PS50928">
    <property type="entry name" value="ABC_TM1"/>
    <property type="match status" value="1"/>
</dbReference>
<evidence type="ECO:0000256" key="4">
    <source>
        <dbReference type="ARBA" id="ARBA00022692"/>
    </source>
</evidence>
<evidence type="ECO:0000256" key="1">
    <source>
        <dbReference type="ARBA" id="ARBA00004651"/>
    </source>
</evidence>
<dbReference type="Pfam" id="PF00528">
    <property type="entry name" value="BPD_transp_1"/>
    <property type="match status" value="1"/>
</dbReference>
<dbReference type="Gene3D" id="1.10.3720.10">
    <property type="entry name" value="MetI-like"/>
    <property type="match status" value="1"/>
</dbReference>
<keyword evidence="3" id="KW-1003">Cell membrane</keyword>